<dbReference type="Proteomes" id="UP000770015">
    <property type="component" value="Unassembled WGS sequence"/>
</dbReference>
<protein>
    <recommendedName>
        <fullName evidence="2">DUF7143 domain-containing protein</fullName>
    </recommendedName>
</protein>
<gene>
    <name evidence="3" type="ORF">F5X68DRAFT_247452</name>
</gene>
<accession>A0A9P8V3X1</accession>
<comment type="caution">
    <text evidence="3">The sequence shown here is derived from an EMBL/GenBank/DDBJ whole genome shotgun (WGS) entry which is preliminary data.</text>
</comment>
<name>A0A9P8V3X1_9PEZI</name>
<dbReference type="InterPro" id="IPR055567">
    <property type="entry name" value="DUF7143"/>
</dbReference>
<keyword evidence="4" id="KW-1185">Reference proteome</keyword>
<keyword evidence="1" id="KW-0732">Signal</keyword>
<proteinExistence type="predicted"/>
<organism evidence="3 4">
    <name type="scientific">Plectosphaerella plurivora</name>
    <dbReference type="NCBI Taxonomy" id="936078"/>
    <lineage>
        <taxon>Eukaryota</taxon>
        <taxon>Fungi</taxon>
        <taxon>Dikarya</taxon>
        <taxon>Ascomycota</taxon>
        <taxon>Pezizomycotina</taxon>
        <taxon>Sordariomycetes</taxon>
        <taxon>Hypocreomycetidae</taxon>
        <taxon>Glomerellales</taxon>
        <taxon>Plectosphaerellaceae</taxon>
        <taxon>Plectosphaerella</taxon>
    </lineage>
</organism>
<dbReference type="OrthoDB" id="2497581at2759"/>
<dbReference type="EMBL" id="JAGSXJ010000029">
    <property type="protein sequence ID" value="KAH6670888.1"/>
    <property type="molecule type" value="Genomic_DNA"/>
</dbReference>
<evidence type="ECO:0000259" key="2">
    <source>
        <dbReference type="Pfam" id="PF23631"/>
    </source>
</evidence>
<evidence type="ECO:0000313" key="3">
    <source>
        <dbReference type="EMBL" id="KAH6670888.1"/>
    </source>
</evidence>
<sequence>MQSPLLFLLGASMAVAAPLVSSRQSNACFIVGNTALPASTQGAVDDLAARATCSNSATTLSGVPDVTVGSATFSNIDFSKSNQTPLEFALSEFAGATPLASSDLQTFKDQLDVYVATESGIRSVGGNLAIKVPKFFLEFQVSRIETAQGNPPTAAGLQVDHLLGKVLNNAKGEDAALLDQVRALAANIA</sequence>
<feature type="domain" description="DUF7143" evidence="2">
    <location>
        <begin position="30"/>
        <end position="187"/>
    </location>
</feature>
<evidence type="ECO:0000256" key="1">
    <source>
        <dbReference type="SAM" id="SignalP"/>
    </source>
</evidence>
<dbReference type="Pfam" id="PF23631">
    <property type="entry name" value="DUF7143"/>
    <property type="match status" value="1"/>
</dbReference>
<feature type="chain" id="PRO_5040276613" description="DUF7143 domain-containing protein" evidence="1">
    <location>
        <begin position="17"/>
        <end position="189"/>
    </location>
</feature>
<feature type="signal peptide" evidence="1">
    <location>
        <begin position="1"/>
        <end position="16"/>
    </location>
</feature>
<dbReference type="PANTHER" id="PTHR37592">
    <property type="match status" value="1"/>
</dbReference>
<evidence type="ECO:0000313" key="4">
    <source>
        <dbReference type="Proteomes" id="UP000770015"/>
    </source>
</evidence>
<dbReference type="AlphaFoldDB" id="A0A9P8V3X1"/>
<reference evidence="3" key="1">
    <citation type="journal article" date="2021" name="Nat. Commun.">
        <title>Genetic determinants of endophytism in the Arabidopsis root mycobiome.</title>
        <authorList>
            <person name="Mesny F."/>
            <person name="Miyauchi S."/>
            <person name="Thiergart T."/>
            <person name="Pickel B."/>
            <person name="Atanasova L."/>
            <person name="Karlsson M."/>
            <person name="Huettel B."/>
            <person name="Barry K.W."/>
            <person name="Haridas S."/>
            <person name="Chen C."/>
            <person name="Bauer D."/>
            <person name="Andreopoulos W."/>
            <person name="Pangilinan J."/>
            <person name="LaButti K."/>
            <person name="Riley R."/>
            <person name="Lipzen A."/>
            <person name="Clum A."/>
            <person name="Drula E."/>
            <person name="Henrissat B."/>
            <person name="Kohler A."/>
            <person name="Grigoriev I.V."/>
            <person name="Martin F.M."/>
            <person name="Hacquard S."/>
        </authorList>
    </citation>
    <scope>NUCLEOTIDE SEQUENCE</scope>
    <source>
        <strain evidence="3">MPI-SDFR-AT-0117</strain>
    </source>
</reference>
<dbReference type="PANTHER" id="PTHR37592:SF1">
    <property type="match status" value="1"/>
</dbReference>